<evidence type="ECO:0000313" key="2">
    <source>
        <dbReference type="EMBL" id="MET3616054.1"/>
    </source>
</evidence>
<organism evidence="2 3">
    <name type="scientific">Rhizobium aquaticum</name>
    <dbReference type="NCBI Taxonomy" id="1549636"/>
    <lineage>
        <taxon>Bacteria</taxon>
        <taxon>Pseudomonadati</taxon>
        <taxon>Pseudomonadota</taxon>
        <taxon>Alphaproteobacteria</taxon>
        <taxon>Hyphomicrobiales</taxon>
        <taxon>Rhizobiaceae</taxon>
        <taxon>Rhizobium/Agrobacterium group</taxon>
        <taxon>Rhizobium</taxon>
    </lineage>
</organism>
<dbReference type="EMBL" id="JBEPMB010000011">
    <property type="protein sequence ID" value="MET3616054.1"/>
    <property type="molecule type" value="Genomic_DNA"/>
</dbReference>
<protein>
    <submittedName>
        <fullName evidence="2">Transposase</fullName>
    </submittedName>
</protein>
<gene>
    <name evidence="2" type="ORF">ABID16_004403</name>
</gene>
<name>A0ABV2J8D4_9HYPH</name>
<dbReference type="NCBIfam" id="NF033579">
    <property type="entry name" value="transpos_IS5_2"/>
    <property type="match status" value="1"/>
</dbReference>
<feature type="domain" description="Transposase IS4-like" evidence="1">
    <location>
        <begin position="2"/>
        <end position="181"/>
    </location>
</feature>
<dbReference type="InterPro" id="IPR053172">
    <property type="entry name" value="Tn903_transposase"/>
</dbReference>
<dbReference type="PANTHER" id="PTHR34631:SF3">
    <property type="entry name" value="ISSOD12 TRANSPOSASE TNPA_ISSOD12"/>
    <property type="match status" value="1"/>
</dbReference>
<evidence type="ECO:0000259" key="1">
    <source>
        <dbReference type="Pfam" id="PF01609"/>
    </source>
</evidence>
<dbReference type="InterPro" id="IPR002559">
    <property type="entry name" value="Transposase_11"/>
</dbReference>
<dbReference type="Proteomes" id="UP001549047">
    <property type="component" value="Unassembled WGS sequence"/>
</dbReference>
<sequence length="195" mass="21738">MVDSTGLKVFGEGEWLETKHKINVKRKRWRKLHLGLDLVSGEIICSELTTDDVGDPTAVPDLLDQIDCPVAKFVADGAYDGAPTRDLLATRFGEIIKVIIPPPKTAVQSPQSAEDPTVRDRHIAEIEAKGRIAWQKSAGYNKRSRIETQMGRWKTVIGSKLKSRNFDNQTTEAKTGVRALNQMTDLGRPEFKRVA</sequence>
<proteinExistence type="predicted"/>
<dbReference type="PANTHER" id="PTHR34631">
    <property type="match status" value="1"/>
</dbReference>
<keyword evidence="3" id="KW-1185">Reference proteome</keyword>
<dbReference type="Pfam" id="PF01609">
    <property type="entry name" value="DDE_Tnp_1"/>
    <property type="match status" value="1"/>
</dbReference>
<comment type="caution">
    <text evidence="2">The sequence shown here is derived from an EMBL/GenBank/DDBJ whole genome shotgun (WGS) entry which is preliminary data.</text>
</comment>
<reference evidence="2 3" key="1">
    <citation type="submission" date="2024-06" db="EMBL/GenBank/DDBJ databases">
        <title>Genomic Encyclopedia of Type Strains, Phase IV (KMG-IV): sequencing the most valuable type-strain genomes for metagenomic binning, comparative biology and taxonomic classification.</title>
        <authorList>
            <person name="Goeker M."/>
        </authorList>
    </citation>
    <scope>NUCLEOTIDE SEQUENCE [LARGE SCALE GENOMIC DNA]</scope>
    <source>
        <strain evidence="2 3">DSM 29780</strain>
    </source>
</reference>
<accession>A0ABV2J8D4</accession>
<dbReference type="InterPro" id="IPR053520">
    <property type="entry name" value="Transposase_Tn903"/>
</dbReference>
<evidence type="ECO:0000313" key="3">
    <source>
        <dbReference type="Proteomes" id="UP001549047"/>
    </source>
</evidence>